<evidence type="ECO:0000313" key="4">
    <source>
        <dbReference type="EMBL" id="AGL03942.1"/>
    </source>
</evidence>
<feature type="transmembrane region" description="Helical" evidence="2">
    <location>
        <begin position="7"/>
        <end position="25"/>
    </location>
</feature>
<evidence type="ECO:0000256" key="1">
    <source>
        <dbReference type="ARBA" id="ARBA00006068"/>
    </source>
</evidence>
<dbReference type="Gene3D" id="3.40.630.190">
    <property type="entry name" value="LCP protein"/>
    <property type="match status" value="1"/>
</dbReference>
<dbReference type="HOGENOM" id="CLU_016455_2_2_9"/>
<dbReference type="STRING" id="767817.Desgi_4721"/>
<dbReference type="AlphaFoldDB" id="R4KQW7"/>
<dbReference type="eggNOG" id="COG1316">
    <property type="taxonomic scope" value="Bacteria"/>
</dbReference>
<organism evidence="4 5">
    <name type="scientific">Desulfoscipio gibsoniae DSM 7213</name>
    <dbReference type="NCBI Taxonomy" id="767817"/>
    <lineage>
        <taxon>Bacteria</taxon>
        <taxon>Bacillati</taxon>
        <taxon>Bacillota</taxon>
        <taxon>Clostridia</taxon>
        <taxon>Eubacteriales</taxon>
        <taxon>Desulfallaceae</taxon>
        <taxon>Desulfoscipio</taxon>
    </lineage>
</organism>
<name>R4KQW7_9FIRM</name>
<gene>
    <name evidence="4" type="ORF">Desgi_4721</name>
</gene>
<dbReference type="PANTHER" id="PTHR33392">
    <property type="entry name" value="POLYISOPRENYL-TEICHOIC ACID--PEPTIDOGLYCAN TEICHOIC ACID TRANSFERASE TAGU"/>
    <property type="match status" value="1"/>
</dbReference>
<proteinExistence type="inferred from homology"/>
<evidence type="ECO:0000313" key="5">
    <source>
        <dbReference type="Proteomes" id="UP000013520"/>
    </source>
</evidence>
<evidence type="ECO:0000256" key="2">
    <source>
        <dbReference type="SAM" id="Phobius"/>
    </source>
</evidence>
<dbReference type="InterPro" id="IPR004474">
    <property type="entry name" value="LytR_CpsA_psr"/>
</dbReference>
<feature type="domain" description="Cell envelope-related transcriptional attenuator" evidence="3">
    <location>
        <begin position="93"/>
        <end position="233"/>
    </location>
</feature>
<keyword evidence="2" id="KW-0812">Transmembrane</keyword>
<keyword evidence="2" id="KW-1133">Transmembrane helix</keyword>
<keyword evidence="5" id="KW-1185">Reference proteome</keyword>
<dbReference type="EMBL" id="CP003273">
    <property type="protein sequence ID" value="AGL03942.1"/>
    <property type="molecule type" value="Genomic_DNA"/>
</dbReference>
<accession>R4KQW7</accession>
<dbReference type="KEGG" id="dgi:Desgi_4721"/>
<evidence type="ECO:0000259" key="3">
    <source>
        <dbReference type="Pfam" id="PF03816"/>
    </source>
</evidence>
<dbReference type="InterPro" id="IPR050922">
    <property type="entry name" value="LytR/CpsA/Psr_CW_biosynth"/>
</dbReference>
<dbReference type="NCBIfam" id="TIGR00350">
    <property type="entry name" value="lytR_cpsA_psr"/>
    <property type="match status" value="1"/>
</dbReference>
<dbReference type="Proteomes" id="UP000013520">
    <property type="component" value="Chromosome"/>
</dbReference>
<reference evidence="4 5" key="1">
    <citation type="submission" date="2012-01" db="EMBL/GenBank/DDBJ databases">
        <title>Complete sequence of Desulfotomaculum gibsoniae DSM 7213.</title>
        <authorList>
            <consortium name="US DOE Joint Genome Institute"/>
            <person name="Lucas S."/>
            <person name="Han J."/>
            <person name="Lapidus A."/>
            <person name="Cheng J.-F."/>
            <person name="Goodwin L."/>
            <person name="Pitluck S."/>
            <person name="Peters L."/>
            <person name="Ovchinnikova G."/>
            <person name="Teshima H."/>
            <person name="Detter J.C."/>
            <person name="Han C."/>
            <person name="Tapia R."/>
            <person name="Land M."/>
            <person name="Hauser L."/>
            <person name="Kyrpides N."/>
            <person name="Ivanova N."/>
            <person name="Pagani I."/>
            <person name="Parshina S."/>
            <person name="Plugge C."/>
            <person name="Muyzer G."/>
            <person name="Kuever J."/>
            <person name="Ivanova A."/>
            <person name="Nazina T."/>
            <person name="Klenk H.-P."/>
            <person name="Brambilla E."/>
            <person name="Spring S."/>
            <person name="Stams A.F."/>
            <person name="Woyke T."/>
        </authorList>
    </citation>
    <scope>NUCLEOTIDE SEQUENCE [LARGE SCALE GENOMIC DNA]</scope>
    <source>
        <strain evidence="4 5">DSM 7213</strain>
    </source>
</reference>
<keyword evidence="2" id="KW-0472">Membrane</keyword>
<sequence>MVKKSRFLYVVLLVLLIIVAIGFVYNTGWAKNSLQSFIVSQAGQSAVDTGASLEQSKTPKSQIAQLKDPLNILVVGIDKASSINGPPRPGPWRADVIILVQVDPDREQVSLLSIPRDTRTSIPGHGMEKIAHAHAYGAMPLTVAAVEELMGVRIDHYMSIDYVTFARMVDILGGIEIDVPRETITYHMHFKPGKQLMDGRQAYEYIHSRDEPQGDIARIERQQLFLRTLLETVREQAGGLDLAKMYLEYRKGSEISLSFVDMLKLALFTRELKPDNLIMHTLPGKPDYINGISYWVADQEGLETLRFQLLKVES</sequence>
<comment type="similarity">
    <text evidence="1">Belongs to the LytR/CpsA/Psr (LCP) family.</text>
</comment>
<protein>
    <submittedName>
        <fullName evidence="4">Cell envelope-related function transcriptional attenuator common domain protein</fullName>
    </submittedName>
</protein>
<dbReference type="Pfam" id="PF03816">
    <property type="entry name" value="LytR_cpsA_psr"/>
    <property type="match status" value="1"/>
</dbReference>
<dbReference type="PANTHER" id="PTHR33392:SF6">
    <property type="entry name" value="POLYISOPRENYL-TEICHOIC ACID--PEPTIDOGLYCAN TEICHOIC ACID TRANSFERASE TAGU"/>
    <property type="match status" value="1"/>
</dbReference>